<evidence type="ECO:0000256" key="1">
    <source>
        <dbReference type="SAM" id="MobiDB-lite"/>
    </source>
</evidence>
<organism evidence="2 3">
    <name type="scientific">Vespula squamosa</name>
    <name type="common">Southern yellow jacket</name>
    <name type="synonym">Wasp</name>
    <dbReference type="NCBI Taxonomy" id="30214"/>
    <lineage>
        <taxon>Eukaryota</taxon>
        <taxon>Metazoa</taxon>
        <taxon>Ecdysozoa</taxon>
        <taxon>Arthropoda</taxon>
        <taxon>Hexapoda</taxon>
        <taxon>Insecta</taxon>
        <taxon>Pterygota</taxon>
        <taxon>Neoptera</taxon>
        <taxon>Endopterygota</taxon>
        <taxon>Hymenoptera</taxon>
        <taxon>Apocrita</taxon>
        <taxon>Aculeata</taxon>
        <taxon>Vespoidea</taxon>
        <taxon>Vespidae</taxon>
        <taxon>Vespinae</taxon>
        <taxon>Vespula</taxon>
    </lineage>
</organism>
<evidence type="ECO:0000313" key="3">
    <source>
        <dbReference type="Proteomes" id="UP001607302"/>
    </source>
</evidence>
<name>A0ABD1ZWW9_VESSQ</name>
<sequence>MSTRCISRHVNGFVNDRTTMHESKRVNRHVSNAVLYLASEQPLANFTIGSVFFDRLKCAVINGIFLCKSVSIKIFKQSRFMVRRSNILFLGYSDIIGKRPGRCTVILNGPRSKSRRHNRHDEGTEGSERGGGGGEGG</sequence>
<dbReference type="AlphaFoldDB" id="A0ABD1ZWW9"/>
<evidence type="ECO:0000313" key="2">
    <source>
        <dbReference type="EMBL" id="KAL2712860.1"/>
    </source>
</evidence>
<gene>
    <name evidence="2" type="ORF">V1478_017451</name>
</gene>
<comment type="caution">
    <text evidence="2">The sequence shown here is derived from an EMBL/GenBank/DDBJ whole genome shotgun (WGS) entry which is preliminary data.</text>
</comment>
<keyword evidence="3" id="KW-1185">Reference proteome</keyword>
<protein>
    <submittedName>
        <fullName evidence="2">Uncharacterized protein</fullName>
    </submittedName>
</protein>
<dbReference type="Proteomes" id="UP001607302">
    <property type="component" value="Unassembled WGS sequence"/>
</dbReference>
<dbReference type="EMBL" id="JAUDFV010000164">
    <property type="protein sequence ID" value="KAL2712860.1"/>
    <property type="molecule type" value="Genomic_DNA"/>
</dbReference>
<proteinExistence type="predicted"/>
<feature type="region of interest" description="Disordered" evidence="1">
    <location>
        <begin position="106"/>
        <end position="137"/>
    </location>
</feature>
<accession>A0ABD1ZWW9</accession>
<reference evidence="2 3" key="1">
    <citation type="journal article" date="2024" name="Ann. Entomol. Soc. Am.">
        <title>Genomic analyses of the southern and eastern yellowjacket wasps (Hymenoptera: Vespidae) reveal evolutionary signatures of social life.</title>
        <authorList>
            <person name="Catto M.A."/>
            <person name="Caine P.B."/>
            <person name="Orr S.E."/>
            <person name="Hunt B.G."/>
            <person name="Goodisman M.A.D."/>
        </authorList>
    </citation>
    <scope>NUCLEOTIDE SEQUENCE [LARGE SCALE GENOMIC DNA]</scope>
    <source>
        <strain evidence="2">233</strain>
        <tissue evidence="2">Head and thorax</tissue>
    </source>
</reference>
<feature type="compositionally biased region" description="Basic and acidic residues" evidence="1">
    <location>
        <begin position="119"/>
        <end position="128"/>
    </location>
</feature>